<protein>
    <recommendedName>
        <fullName evidence="3">histidine kinase</fullName>
        <ecNumber evidence="3">2.7.13.3</ecNumber>
    </recommendedName>
</protein>
<accession>A0ABW3D4J2</accession>
<evidence type="ECO:0000259" key="13">
    <source>
        <dbReference type="PROSITE" id="PS50109"/>
    </source>
</evidence>
<dbReference type="SMART" id="SM00387">
    <property type="entry name" value="HATPase_c"/>
    <property type="match status" value="1"/>
</dbReference>
<feature type="domain" description="HAMP" evidence="14">
    <location>
        <begin position="179"/>
        <end position="231"/>
    </location>
</feature>
<evidence type="ECO:0000256" key="6">
    <source>
        <dbReference type="ARBA" id="ARBA00022679"/>
    </source>
</evidence>
<dbReference type="InterPro" id="IPR050351">
    <property type="entry name" value="BphY/WalK/GraS-like"/>
</dbReference>
<evidence type="ECO:0000256" key="9">
    <source>
        <dbReference type="ARBA" id="ARBA00022840"/>
    </source>
</evidence>
<dbReference type="Gene3D" id="6.10.340.10">
    <property type="match status" value="1"/>
</dbReference>
<dbReference type="PANTHER" id="PTHR45453:SF1">
    <property type="entry name" value="PHOSPHATE REGULON SENSOR PROTEIN PHOR"/>
    <property type="match status" value="1"/>
</dbReference>
<keyword evidence="10" id="KW-0902">Two-component regulatory system</keyword>
<feature type="transmembrane region" description="Helical" evidence="12">
    <location>
        <begin position="12"/>
        <end position="33"/>
    </location>
</feature>
<keyword evidence="12" id="KW-1133">Transmembrane helix</keyword>
<comment type="caution">
    <text evidence="15">The sequence shown here is derived from an EMBL/GenBank/DDBJ whole genome shotgun (WGS) entry which is preliminary data.</text>
</comment>
<evidence type="ECO:0000256" key="11">
    <source>
        <dbReference type="ARBA" id="ARBA00023136"/>
    </source>
</evidence>
<evidence type="ECO:0000256" key="10">
    <source>
        <dbReference type="ARBA" id="ARBA00023012"/>
    </source>
</evidence>
<keyword evidence="16" id="KW-1185">Reference proteome</keyword>
<keyword evidence="8 15" id="KW-0418">Kinase</keyword>
<dbReference type="PANTHER" id="PTHR45453">
    <property type="entry name" value="PHOSPHATE REGULON SENSOR PROTEIN PHOR"/>
    <property type="match status" value="1"/>
</dbReference>
<keyword evidence="5" id="KW-0597">Phosphoprotein</keyword>
<dbReference type="Pfam" id="PF00512">
    <property type="entry name" value="HisKA"/>
    <property type="match status" value="1"/>
</dbReference>
<sequence>MKGRGRFIRTRWAAFAAVWLTSAFVLAGLYAVLSQQGKSLLERYKEQYYSEQAYRMASVVRTYLTEAPTPASIREKLESTSRLFSTAVRCYGPDQETILYEYSGNLSDFSIPSERLYEVQIPVIVNGGVQGYINAYFDKADEYQIASLANWKQDSERKMQLAFAVALLASLLLSIVISGRLSAPLRNGSRQVQPILKGDRDKRLIPEGTSELRELYRTINVLMEDVNQQEIWRKRMLVDLTHELRTPLTSVLSRLEAILDGVYPKTEEHLQSMYDEIDRLSRLVDNMEKLSEAETARFKLNIQRVQMTKIVKGIHDAYLFLAKEKNMKFLFHHPNTPCIAEVDPDRIIQILSNIISNAIKYTPDGGTVEVGLSSNESETLIYCSDNGIGISEEDLPHIFKRFFRADPSRSRDIGGLGVGLSIVKALVEAHGGTIEVKSQVGRGSTFLVRIPHVIQRMP</sequence>
<dbReference type="EC" id="2.7.13.3" evidence="3"/>
<evidence type="ECO:0000313" key="15">
    <source>
        <dbReference type="EMBL" id="MFD0867836.1"/>
    </source>
</evidence>
<evidence type="ECO:0000256" key="2">
    <source>
        <dbReference type="ARBA" id="ARBA00004651"/>
    </source>
</evidence>
<keyword evidence="12" id="KW-0812">Transmembrane</keyword>
<keyword evidence="7" id="KW-0547">Nucleotide-binding</keyword>
<proteinExistence type="predicted"/>
<dbReference type="SUPFAM" id="SSF47384">
    <property type="entry name" value="Homodimeric domain of signal transducing histidine kinase"/>
    <property type="match status" value="1"/>
</dbReference>
<gene>
    <name evidence="15" type="ORF">ACFQ03_01565</name>
</gene>
<dbReference type="Proteomes" id="UP001597120">
    <property type="component" value="Unassembled WGS sequence"/>
</dbReference>
<dbReference type="InterPro" id="IPR003594">
    <property type="entry name" value="HATPase_dom"/>
</dbReference>
<evidence type="ECO:0000256" key="12">
    <source>
        <dbReference type="SAM" id="Phobius"/>
    </source>
</evidence>
<dbReference type="PROSITE" id="PS50109">
    <property type="entry name" value="HIS_KIN"/>
    <property type="match status" value="1"/>
</dbReference>
<dbReference type="Gene3D" id="1.10.287.130">
    <property type="match status" value="1"/>
</dbReference>
<comment type="subcellular location">
    <subcellularLocation>
        <location evidence="2">Cell membrane</location>
        <topology evidence="2">Multi-pass membrane protein</topology>
    </subcellularLocation>
</comment>
<dbReference type="InterPro" id="IPR004358">
    <property type="entry name" value="Sig_transdc_His_kin-like_C"/>
</dbReference>
<evidence type="ECO:0000256" key="1">
    <source>
        <dbReference type="ARBA" id="ARBA00000085"/>
    </source>
</evidence>
<evidence type="ECO:0000259" key="14">
    <source>
        <dbReference type="PROSITE" id="PS50885"/>
    </source>
</evidence>
<dbReference type="GO" id="GO:0016301">
    <property type="term" value="F:kinase activity"/>
    <property type="evidence" value="ECO:0007669"/>
    <property type="project" value="UniProtKB-KW"/>
</dbReference>
<evidence type="ECO:0000256" key="5">
    <source>
        <dbReference type="ARBA" id="ARBA00022553"/>
    </source>
</evidence>
<dbReference type="InterPro" id="IPR003661">
    <property type="entry name" value="HisK_dim/P_dom"/>
</dbReference>
<dbReference type="InterPro" id="IPR036097">
    <property type="entry name" value="HisK_dim/P_sf"/>
</dbReference>
<dbReference type="InterPro" id="IPR005467">
    <property type="entry name" value="His_kinase_dom"/>
</dbReference>
<dbReference type="SUPFAM" id="SSF55874">
    <property type="entry name" value="ATPase domain of HSP90 chaperone/DNA topoisomerase II/histidine kinase"/>
    <property type="match status" value="1"/>
</dbReference>
<evidence type="ECO:0000256" key="8">
    <source>
        <dbReference type="ARBA" id="ARBA00022777"/>
    </source>
</evidence>
<name>A0ABW3D4J2_9BACL</name>
<dbReference type="EMBL" id="JBHTIU010000003">
    <property type="protein sequence ID" value="MFD0867836.1"/>
    <property type="molecule type" value="Genomic_DNA"/>
</dbReference>
<dbReference type="InterPro" id="IPR003660">
    <property type="entry name" value="HAMP_dom"/>
</dbReference>
<organism evidence="15 16">
    <name type="scientific">Paenibacillus residui</name>
    <dbReference type="NCBI Taxonomy" id="629724"/>
    <lineage>
        <taxon>Bacteria</taxon>
        <taxon>Bacillati</taxon>
        <taxon>Bacillota</taxon>
        <taxon>Bacilli</taxon>
        <taxon>Bacillales</taxon>
        <taxon>Paenibacillaceae</taxon>
        <taxon>Paenibacillus</taxon>
    </lineage>
</organism>
<dbReference type="RefSeq" id="WP_379285621.1">
    <property type="nucleotide sequence ID" value="NZ_JBHTIU010000003.1"/>
</dbReference>
<dbReference type="CDD" id="cd00082">
    <property type="entry name" value="HisKA"/>
    <property type="match status" value="1"/>
</dbReference>
<keyword evidence="9" id="KW-0067">ATP-binding</keyword>
<evidence type="ECO:0000256" key="4">
    <source>
        <dbReference type="ARBA" id="ARBA00022475"/>
    </source>
</evidence>
<dbReference type="Pfam" id="PF02518">
    <property type="entry name" value="HATPase_c"/>
    <property type="match status" value="1"/>
</dbReference>
<keyword evidence="6" id="KW-0808">Transferase</keyword>
<dbReference type="Gene3D" id="3.30.565.10">
    <property type="entry name" value="Histidine kinase-like ATPase, C-terminal domain"/>
    <property type="match status" value="1"/>
</dbReference>
<dbReference type="PROSITE" id="PS50885">
    <property type="entry name" value="HAMP"/>
    <property type="match status" value="1"/>
</dbReference>
<keyword evidence="4" id="KW-1003">Cell membrane</keyword>
<dbReference type="PRINTS" id="PR00344">
    <property type="entry name" value="BCTRLSENSOR"/>
</dbReference>
<reference evidence="16" key="1">
    <citation type="journal article" date="2019" name="Int. J. Syst. Evol. Microbiol.">
        <title>The Global Catalogue of Microorganisms (GCM) 10K type strain sequencing project: providing services to taxonomists for standard genome sequencing and annotation.</title>
        <authorList>
            <consortium name="The Broad Institute Genomics Platform"/>
            <consortium name="The Broad Institute Genome Sequencing Center for Infectious Disease"/>
            <person name="Wu L."/>
            <person name="Ma J."/>
        </authorList>
    </citation>
    <scope>NUCLEOTIDE SEQUENCE [LARGE SCALE GENOMIC DNA]</scope>
    <source>
        <strain evidence="16">CCUG 57263</strain>
    </source>
</reference>
<dbReference type="SMART" id="SM00388">
    <property type="entry name" value="HisKA"/>
    <property type="match status" value="1"/>
</dbReference>
<keyword evidence="11 12" id="KW-0472">Membrane</keyword>
<evidence type="ECO:0000256" key="7">
    <source>
        <dbReference type="ARBA" id="ARBA00022741"/>
    </source>
</evidence>
<evidence type="ECO:0000256" key="3">
    <source>
        <dbReference type="ARBA" id="ARBA00012438"/>
    </source>
</evidence>
<dbReference type="CDD" id="cd00075">
    <property type="entry name" value="HATPase"/>
    <property type="match status" value="1"/>
</dbReference>
<comment type="catalytic activity">
    <reaction evidence="1">
        <text>ATP + protein L-histidine = ADP + protein N-phospho-L-histidine.</text>
        <dbReference type="EC" id="2.7.13.3"/>
    </reaction>
</comment>
<dbReference type="InterPro" id="IPR036890">
    <property type="entry name" value="HATPase_C_sf"/>
</dbReference>
<dbReference type="SMART" id="SM00304">
    <property type="entry name" value="HAMP"/>
    <property type="match status" value="1"/>
</dbReference>
<feature type="domain" description="Histidine kinase" evidence="13">
    <location>
        <begin position="239"/>
        <end position="454"/>
    </location>
</feature>
<evidence type="ECO:0000313" key="16">
    <source>
        <dbReference type="Proteomes" id="UP001597120"/>
    </source>
</evidence>